<dbReference type="EMBL" id="FNOI01000001">
    <property type="protein sequence ID" value="SDW26328.1"/>
    <property type="molecule type" value="Genomic_DNA"/>
</dbReference>
<evidence type="ECO:0000313" key="2">
    <source>
        <dbReference type="Proteomes" id="UP000199441"/>
    </source>
</evidence>
<dbReference type="STRING" id="670155.SAMN04488001_0688"/>
<organism evidence="1 2">
    <name type="scientific">Litoreibacter albidus</name>
    <dbReference type="NCBI Taxonomy" id="670155"/>
    <lineage>
        <taxon>Bacteria</taxon>
        <taxon>Pseudomonadati</taxon>
        <taxon>Pseudomonadota</taxon>
        <taxon>Alphaproteobacteria</taxon>
        <taxon>Rhodobacterales</taxon>
        <taxon>Roseobacteraceae</taxon>
        <taxon>Litoreibacter</taxon>
    </lineage>
</organism>
<proteinExistence type="predicted"/>
<reference evidence="2" key="1">
    <citation type="submission" date="2016-10" db="EMBL/GenBank/DDBJ databases">
        <authorList>
            <person name="Varghese N."/>
            <person name="Submissions S."/>
        </authorList>
    </citation>
    <scope>NUCLEOTIDE SEQUENCE [LARGE SCALE GENOMIC DNA]</scope>
    <source>
        <strain evidence="2">DSM 26922</strain>
    </source>
</reference>
<dbReference type="OrthoDB" id="7206106at2"/>
<dbReference type="Proteomes" id="UP000199441">
    <property type="component" value="Unassembled WGS sequence"/>
</dbReference>
<name>A0A1H2S454_9RHOB</name>
<evidence type="ECO:0000313" key="1">
    <source>
        <dbReference type="EMBL" id="SDW26328.1"/>
    </source>
</evidence>
<gene>
    <name evidence="1" type="ORF">SAMN04488001_0688</name>
</gene>
<dbReference type="RefSeq" id="WP_089944435.1">
    <property type="nucleotide sequence ID" value="NZ_FNOI01000001.1"/>
</dbReference>
<protein>
    <submittedName>
        <fullName evidence="1">Uncharacterized protein</fullName>
    </submittedName>
</protein>
<keyword evidence="2" id="KW-1185">Reference proteome</keyword>
<sequence length="235" mass="26394">MGSFSCEAIYRCDRRDRTVLFNAKTADDGMNALNQIHETASQRVEFRGCEYDHIRYLPVLNDLFAQREYLAFDQYAERPIIHYRIINAVDVSTQAQAILELIARLKENPTPIIEVIRKEAEQMVAAYRTAMKRPDSRASMMRHYSEGLHTATSALEQFSLSATDVCTLFEIAKIGGFYPGDAPEELVAMANIHTPNSSALTSLCQSFGFLKSIIPIYEEAADAGQSIVHLQVYGT</sequence>
<accession>A0A1H2S454</accession>
<dbReference type="AlphaFoldDB" id="A0A1H2S454"/>